<protein>
    <submittedName>
        <fullName evidence="1">Uncharacterized protein</fullName>
    </submittedName>
</protein>
<reference evidence="1 2" key="1">
    <citation type="submission" date="2017-01" db="EMBL/GenBank/DDBJ databases">
        <authorList>
            <person name="Varghese N."/>
            <person name="Submissions S."/>
        </authorList>
    </citation>
    <scope>NUCLEOTIDE SEQUENCE [LARGE SCALE GENOMIC DNA]</scope>
    <source>
        <strain evidence="1 2">ATCC 23464</strain>
    </source>
</reference>
<gene>
    <name evidence="1" type="ORF">SAMN05421578_13812</name>
</gene>
<evidence type="ECO:0000313" key="1">
    <source>
        <dbReference type="EMBL" id="SIR70653.1"/>
    </source>
</evidence>
<keyword evidence="2" id="KW-1185">Reference proteome</keyword>
<evidence type="ECO:0000313" key="2">
    <source>
        <dbReference type="Proteomes" id="UP000186666"/>
    </source>
</evidence>
<name>A0ABY1KH44_9BACL</name>
<dbReference type="Proteomes" id="UP000186666">
    <property type="component" value="Unassembled WGS sequence"/>
</dbReference>
<proteinExistence type="predicted"/>
<sequence>MLDYHSLVKCETIIWNVKCEQDRELIIGIMSLSTEKVYSEQVKVGTGTREGCDVTAFCSTNGEDNSQ</sequence>
<comment type="caution">
    <text evidence="1">The sequence shown here is derived from an EMBL/GenBank/DDBJ whole genome shotgun (WGS) entry which is preliminary data.</text>
</comment>
<accession>A0ABY1KH44</accession>
<dbReference type="EMBL" id="FTNK01000038">
    <property type="protein sequence ID" value="SIR70653.1"/>
    <property type="molecule type" value="Genomic_DNA"/>
</dbReference>
<organism evidence="1 2">
    <name type="scientific">Paenibacillus macquariensis</name>
    <dbReference type="NCBI Taxonomy" id="948756"/>
    <lineage>
        <taxon>Bacteria</taxon>
        <taxon>Bacillati</taxon>
        <taxon>Bacillota</taxon>
        <taxon>Bacilli</taxon>
        <taxon>Bacillales</taxon>
        <taxon>Paenibacillaceae</taxon>
        <taxon>Paenibacillus</taxon>
    </lineage>
</organism>